<sequence>MKKLVLFLLLFVLVYPVSACMRQKIKSPSEMLVTAIITPTDLPTPESDSLEQQKQMLMELTATPFYEVPNTQNDLNKLVEGIYSIDSNCSIDVLTTNSIKYEKPVLSLLPSTFEPIDNNYFINEIADNTSQTIRAYIACDINDCQEKLYLKNLNTGIVSLIDWNGRQEYRPLARLVWIGEDLLAFVQQNSPAAAIISVINVKEEKFILYWINFNQCQ</sequence>
<dbReference type="AlphaFoldDB" id="A0A644WS22"/>
<evidence type="ECO:0000313" key="1">
    <source>
        <dbReference type="EMBL" id="MPM06311.1"/>
    </source>
</evidence>
<gene>
    <name evidence="1" type="ORF">SDC9_52610</name>
</gene>
<protein>
    <submittedName>
        <fullName evidence="1">Uncharacterized protein</fullName>
    </submittedName>
</protein>
<organism evidence="1">
    <name type="scientific">bioreactor metagenome</name>
    <dbReference type="NCBI Taxonomy" id="1076179"/>
    <lineage>
        <taxon>unclassified sequences</taxon>
        <taxon>metagenomes</taxon>
        <taxon>ecological metagenomes</taxon>
    </lineage>
</organism>
<accession>A0A644WS22</accession>
<name>A0A644WS22_9ZZZZ</name>
<dbReference type="EMBL" id="VSSQ01001218">
    <property type="protein sequence ID" value="MPM06311.1"/>
    <property type="molecule type" value="Genomic_DNA"/>
</dbReference>
<reference evidence="1" key="1">
    <citation type="submission" date="2019-08" db="EMBL/GenBank/DDBJ databases">
        <authorList>
            <person name="Kucharzyk K."/>
            <person name="Murdoch R.W."/>
            <person name="Higgins S."/>
            <person name="Loffler F."/>
        </authorList>
    </citation>
    <scope>NUCLEOTIDE SEQUENCE</scope>
</reference>
<proteinExistence type="predicted"/>
<comment type="caution">
    <text evidence="1">The sequence shown here is derived from an EMBL/GenBank/DDBJ whole genome shotgun (WGS) entry which is preliminary data.</text>
</comment>